<gene>
    <name evidence="1" type="ORF">LCGC14_2117140</name>
</gene>
<comment type="caution">
    <text evidence="1">The sequence shown here is derived from an EMBL/GenBank/DDBJ whole genome shotgun (WGS) entry which is preliminary data.</text>
</comment>
<dbReference type="EMBL" id="LAZR01026283">
    <property type="protein sequence ID" value="KKL69216.1"/>
    <property type="molecule type" value="Genomic_DNA"/>
</dbReference>
<reference evidence="1" key="1">
    <citation type="journal article" date="2015" name="Nature">
        <title>Complex archaea that bridge the gap between prokaryotes and eukaryotes.</title>
        <authorList>
            <person name="Spang A."/>
            <person name="Saw J.H."/>
            <person name="Jorgensen S.L."/>
            <person name="Zaremba-Niedzwiedzka K."/>
            <person name="Martijn J."/>
            <person name="Lind A.E."/>
            <person name="van Eijk R."/>
            <person name="Schleper C."/>
            <person name="Guy L."/>
            <person name="Ettema T.J."/>
        </authorList>
    </citation>
    <scope>NUCLEOTIDE SEQUENCE</scope>
</reference>
<accession>A0A0F9ESD7</accession>
<organism evidence="1">
    <name type="scientific">marine sediment metagenome</name>
    <dbReference type="NCBI Taxonomy" id="412755"/>
    <lineage>
        <taxon>unclassified sequences</taxon>
        <taxon>metagenomes</taxon>
        <taxon>ecological metagenomes</taxon>
    </lineage>
</organism>
<sequence>AEGLANLLGGAGGVGGNGEGVGAGRDLAARGVGPNVIA</sequence>
<evidence type="ECO:0000313" key="1">
    <source>
        <dbReference type="EMBL" id="KKL69216.1"/>
    </source>
</evidence>
<dbReference type="AlphaFoldDB" id="A0A0F9ESD7"/>
<name>A0A0F9ESD7_9ZZZZ</name>
<protein>
    <submittedName>
        <fullName evidence="1">Uncharacterized protein</fullName>
    </submittedName>
</protein>
<feature type="non-terminal residue" evidence="1">
    <location>
        <position position="1"/>
    </location>
</feature>
<proteinExistence type="predicted"/>